<dbReference type="EMBL" id="CP001791">
    <property type="protein sequence ID" value="ADH97817.1"/>
    <property type="molecule type" value="Genomic_DNA"/>
</dbReference>
<dbReference type="Proteomes" id="UP000000271">
    <property type="component" value="Chromosome"/>
</dbReference>
<dbReference type="Pfam" id="PF13450">
    <property type="entry name" value="NAD_binding_8"/>
    <property type="match status" value="1"/>
</dbReference>
<dbReference type="SUPFAM" id="SSF54373">
    <property type="entry name" value="FAD-linked reductases, C-terminal domain"/>
    <property type="match status" value="1"/>
</dbReference>
<dbReference type="InterPro" id="IPR036188">
    <property type="entry name" value="FAD/NAD-bd_sf"/>
</dbReference>
<evidence type="ECO:0000313" key="5">
    <source>
        <dbReference type="Proteomes" id="UP000000271"/>
    </source>
</evidence>
<gene>
    <name evidence="4" type="ordered locus">Bsel_0275</name>
</gene>
<feature type="domain" description="Amine oxidase" evidence="3">
    <location>
        <begin position="113"/>
        <end position="358"/>
    </location>
</feature>
<dbReference type="GO" id="GO:0016491">
    <property type="term" value="F:oxidoreductase activity"/>
    <property type="evidence" value="ECO:0007669"/>
    <property type="project" value="InterPro"/>
</dbReference>
<dbReference type="PANTHER" id="PTHR43563">
    <property type="entry name" value="AMINE OXIDASE"/>
    <property type="match status" value="1"/>
</dbReference>
<evidence type="ECO:0000256" key="2">
    <source>
        <dbReference type="SAM" id="MobiDB-lite"/>
    </source>
</evidence>
<dbReference type="Pfam" id="PF01593">
    <property type="entry name" value="Amino_oxidase"/>
    <property type="match status" value="1"/>
</dbReference>
<dbReference type="OrthoDB" id="56323at2"/>
<sequence length="360" mass="38569">MPETTIIIGAGLSGLYAASLLHKRGLPVCVLETRPRTGGRILSKTVPDRPELGRFDLGPTWYWPEHEPLITDVIDTLGLEAFEQYTAGDILLERSENAPLERHTLPPGAQPRAMRLAGGIGRLTDALYDSLPDGTVALETAVTDLTLNVDGSIRVGGTGRDNRPFYLDGTRVITALPPRLLAERITFDPALPNGLHAALRSTPTWMAGHAKAVAVYDTPFWREDGLSGQAMSWAGPLQEIHDASPNNGSGALFGFFGIDAKARQSPGEPGLKEAVTDQLMRLFGKSAGKPIEVLIYDWARDSFTATSLDERLAEPASFPGPVSLWDGRLLFAGTETDPSSGGHLEGALQAGKRAADAVTD</sequence>
<organism evidence="4 5">
    <name type="scientific">Bacillus selenitireducens (strain ATCC 700615 / DSM 15326 / MLS10)</name>
    <dbReference type="NCBI Taxonomy" id="439292"/>
    <lineage>
        <taxon>Bacteria</taxon>
        <taxon>Bacillati</taxon>
        <taxon>Bacillota</taxon>
        <taxon>Bacilli</taxon>
        <taxon>Bacillales</taxon>
        <taxon>Bacillaceae</taxon>
        <taxon>Salisediminibacterium</taxon>
    </lineage>
</organism>
<dbReference type="InterPro" id="IPR050703">
    <property type="entry name" value="Flavin_MAO"/>
</dbReference>
<dbReference type="KEGG" id="bse:Bsel_0275"/>
<protein>
    <submittedName>
        <fullName evidence="4">Amine oxidase</fullName>
    </submittedName>
</protein>
<dbReference type="STRING" id="439292.Bsel_0275"/>
<dbReference type="RefSeq" id="WP_013171246.1">
    <property type="nucleotide sequence ID" value="NC_014219.1"/>
</dbReference>
<dbReference type="InterPro" id="IPR002937">
    <property type="entry name" value="Amino_oxidase"/>
</dbReference>
<dbReference type="PANTHER" id="PTHR43563:SF14">
    <property type="entry name" value="AMINE OXIDASE"/>
    <property type="match status" value="1"/>
</dbReference>
<keyword evidence="5" id="KW-1185">Reference proteome</keyword>
<evidence type="ECO:0000256" key="1">
    <source>
        <dbReference type="ARBA" id="ARBA00005995"/>
    </source>
</evidence>
<dbReference type="eggNOG" id="COG1231">
    <property type="taxonomic scope" value="Bacteria"/>
</dbReference>
<reference evidence="4" key="1">
    <citation type="submission" date="2009-10" db="EMBL/GenBank/DDBJ databases">
        <title>Complete sequence of Bacillus selenitireducens MLS10.</title>
        <authorList>
            <consortium name="US DOE Joint Genome Institute"/>
            <person name="Lucas S."/>
            <person name="Copeland A."/>
            <person name="Lapidus A."/>
            <person name="Glavina del Rio T."/>
            <person name="Dalin E."/>
            <person name="Tice H."/>
            <person name="Bruce D."/>
            <person name="Goodwin L."/>
            <person name="Pitluck S."/>
            <person name="Sims D."/>
            <person name="Brettin T."/>
            <person name="Detter J.C."/>
            <person name="Han C."/>
            <person name="Larimer F."/>
            <person name="Land M."/>
            <person name="Hauser L."/>
            <person name="Kyrpides N."/>
            <person name="Ovchinnikova G."/>
            <person name="Stolz J."/>
        </authorList>
    </citation>
    <scope>NUCLEOTIDE SEQUENCE [LARGE SCALE GENOMIC DNA]</scope>
    <source>
        <strain evidence="4">MLS10</strain>
    </source>
</reference>
<feature type="region of interest" description="Disordered" evidence="2">
    <location>
        <begin position="336"/>
        <end position="360"/>
    </location>
</feature>
<name>D6XWH5_BACIE</name>
<evidence type="ECO:0000313" key="4">
    <source>
        <dbReference type="EMBL" id="ADH97817.1"/>
    </source>
</evidence>
<comment type="similarity">
    <text evidence="1">Belongs to the flavin monoamine oxidase family.</text>
</comment>
<dbReference type="Gene3D" id="3.50.50.60">
    <property type="entry name" value="FAD/NAD(P)-binding domain"/>
    <property type="match status" value="2"/>
</dbReference>
<dbReference type="SUPFAM" id="SSF51905">
    <property type="entry name" value="FAD/NAD(P)-binding domain"/>
    <property type="match status" value="1"/>
</dbReference>
<dbReference type="AlphaFoldDB" id="D6XWH5"/>
<evidence type="ECO:0000259" key="3">
    <source>
        <dbReference type="Pfam" id="PF01593"/>
    </source>
</evidence>
<dbReference type="HOGENOM" id="CLU_004498_0_2_9"/>
<accession>D6XWH5</accession>
<proteinExistence type="inferred from homology"/>